<dbReference type="OrthoDB" id="7873527at2"/>
<evidence type="ECO:0000259" key="1">
    <source>
        <dbReference type="Pfam" id="PF13403"/>
    </source>
</evidence>
<dbReference type="InterPro" id="IPR036844">
    <property type="entry name" value="Hint_dom_sf"/>
</dbReference>
<dbReference type="Proteomes" id="UP000220836">
    <property type="component" value="Unassembled WGS sequence"/>
</dbReference>
<proteinExistence type="predicted"/>
<accession>A0A238JTK7</accession>
<feature type="domain" description="Hedgehog/Intein (Hint)" evidence="1">
    <location>
        <begin position="30"/>
        <end position="161"/>
    </location>
</feature>
<dbReference type="Pfam" id="PF13403">
    <property type="entry name" value="Hint_2"/>
    <property type="match status" value="1"/>
</dbReference>
<organism evidence="2 3">
    <name type="scientific">Pelagimonas varians</name>
    <dbReference type="NCBI Taxonomy" id="696760"/>
    <lineage>
        <taxon>Bacteria</taxon>
        <taxon>Pseudomonadati</taxon>
        <taxon>Pseudomonadota</taxon>
        <taxon>Alphaproteobacteria</taxon>
        <taxon>Rhodobacterales</taxon>
        <taxon>Roseobacteraceae</taxon>
        <taxon>Pelagimonas</taxon>
    </lineage>
</organism>
<dbReference type="SUPFAM" id="SSF51294">
    <property type="entry name" value="Hedgehog/intein (Hint) domain"/>
    <property type="match status" value="1"/>
</dbReference>
<evidence type="ECO:0000313" key="3">
    <source>
        <dbReference type="Proteomes" id="UP000220836"/>
    </source>
</evidence>
<dbReference type="InterPro" id="IPR028992">
    <property type="entry name" value="Hedgehog/Intein_dom"/>
</dbReference>
<name>A0A238JTK7_9RHOB</name>
<sequence length="166" mass="17789">MQPKTVRCPLGTLFPARHIAPDHAWNALPAGMVVLTLDGALPVEFLNAGDRVVTRDSGVATLADVSTCRRRVDAIGIRRGTLGVSRPDRDAVVPARQELLVRDWRAGVLFGASQALVPAGRLIDGEFIRSVGVIELDLYQLRFDAPHILYADGLELASACPVPACG</sequence>
<reference evidence="2 3" key="1">
    <citation type="submission" date="2017-05" db="EMBL/GenBank/DDBJ databases">
        <authorList>
            <person name="Song R."/>
            <person name="Chenine A.L."/>
            <person name="Ruprecht R.M."/>
        </authorList>
    </citation>
    <scope>NUCLEOTIDE SEQUENCE [LARGE SCALE GENOMIC DNA]</scope>
    <source>
        <strain evidence="2 3">CECT 8663</strain>
    </source>
</reference>
<dbReference type="AlphaFoldDB" id="A0A238JTK7"/>
<dbReference type="EMBL" id="FXYH01000001">
    <property type="protein sequence ID" value="SMX33823.1"/>
    <property type="molecule type" value="Genomic_DNA"/>
</dbReference>
<protein>
    <recommendedName>
        <fullName evidence="1">Hedgehog/Intein (Hint) domain-containing protein</fullName>
    </recommendedName>
</protein>
<dbReference type="RefSeq" id="WP_097803009.1">
    <property type="nucleotide sequence ID" value="NZ_FXYH01000001.1"/>
</dbReference>
<gene>
    <name evidence="2" type="ORF">PEV8663_00315</name>
</gene>
<keyword evidence="3" id="KW-1185">Reference proteome</keyword>
<evidence type="ECO:0000313" key="2">
    <source>
        <dbReference type="EMBL" id="SMX33823.1"/>
    </source>
</evidence>